<evidence type="ECO:0000256" key="2">
    <source>
        <dbReference type="ARBA" id="ARBA00023015"/>
    </source>
</evidence>
<dbReference type="PANTHER" id="PTHR43133">
    <property type="entry name" value="RNA POLYMERASE ECF-TYPE SIGMA FACTO"/>
    <property type="match status" value="1"/>
</dbReference>
<keyword evidence="4" id="KW-0804">Transcription</keyword>
<dbReference type="Pfam" id="PF04542">
    <property type="entry name" value="Sigma70_r2"/>
    <property type="match status" value="1"/>
</dbReference>
<dbReference type="InterPro" id="IPR014284">
    <property type="entry name" value="RNA_pol_sigma-70_dom"/>
</dbReference>
<dbReference type="NCBIfam" id="TIGR02937">
    <property type="entry name" value="sigma70-ECF"/>
    <property type="match status" value="1"/>
</dbReference>
<comment type="similarity">
    <text evidence="1">Belongs to the sigma-70 factor family. ECF subfamily.</text>
</comment>
<dbReference type="SUPFAM" id="SSF88659">
    <property type="entry name" value="Sigma3 and sigma4 domains of RNA polymerase sigma factors"/>
    <property type="match status" value="1"/>
</dbReference>
<dbReference type="InterPro" id="IPR013324">
    <property type="entry name" value="RNA_pol_sigma_r3/r4-like"/>
</dbReference>
<evidence type="ECO:0000256" key="3">
    <source>
        <dbReference type="ARBA" id="ARBA00023082"/>
    </source>
</evidence>
<organism evidence="7 8">
    <name type="scientific">Dactylosporangium salmoneum</name>
    <dbReference type="NCBI Taxonomy" id="53361"/>
    <lineage>
        <taxon>Bacteria</taxon>
        <taxon>Bacillati</taxon>
        <taxon>Actinomycetota</taxon>
        <taxon>Actinomycetes</taxon>
        <taxon>Micromonosporales</taxon>
        <taxon>Micromonosporaceae</taxon>
        <taxon>Dactylosporangium</taxon>
    </lineage>
</organism>
<evidence type="ECO:0000313" key="7">
    <source>
        <dbReference type="EMBL" id="GAA2329896.1"/>
    </source>
</evidence>
<dbReference type="InterPro" id="IPR039425">
    <property type="entry name" value="RNA_pol_sigma-70-like"/>
</dbReference>
<dbReference type="PANTHER" id="PTHR43133:SF25">
    <property type="entry name" value="RNA POLYMERASE SIGMA FACTOR RFAY-RELATED"/>
    <property type="match status" value="1"/>
</dbReference>
<keyword evidence="8" id="KW-1185">Reference proteome</keyword>
<evidence type="ECO:0000256" key="1">
    <source>
        <dbReference type="ARBA" id="ARBA00010641"/>
    </source>
</evidence>
<dbReference type="InterPro" id="IPR013325">
    <property type="entry name" value="RNA_pol_sigma_r2"/>
</dbReference>
<evidence type="ECO:0000259" key="5">
    <source>
        <dbReference type="Pfam" id="PF04542"/>
    </source>
</evidence>
<evidence type="ECO:0000256" key="4">
    <source>
        <dbReference type="ARBA" id="ARBA00023163"/>
    </source>
</evidence>
<dbReference type="InterPro" id="IPR036388">
    <property type="entry name" value="WH-like_DNA-bd_sf"/>
</dbReference>
<dbReference type="Proteomes" id="UP001501444">
    <property type="component" value="Unassembled WGS sequence"/>
</dbReference>
<accession>A0ABN3FH35</accession>
<dbReference type="InterPro" id="IPR013249">
    <property type="entry name" value="RNA_pol_sigma70_r4_t2"/>
</dbReference>
<dbReference type="SUPFAM" id="SSF88946">
    <property type="entry name" value="Sigma2 domain of RNA polymerase sigma factors"/>
    <property type="match status" value="1"/>
</dbReference>
<dbReference type="Gene3D" id="1.10.10.10">
    <property type="entry name" value="Winged helix-like DNA-binding domain superfamily/Winged helix DNA-binding domain"/>
    <property type="match status" value="1"/>
</dbReference>
<dbReference type="Gene3D" id="1.10.1740.10">
    <property type="match status" value="1"/>
</dbReference>
<sequence>MSEQDEALLWRRACGGDAQAFAAVFDLHRDRVYGQAVRLLDTRSDAENVTASTFLELWRRRAVVRLVNGSVLPWLLVTTANLARNAARARRRYRDFLARLPHEPAASDAADVALAGRDVGVDPRLRQALRSLPERDMALLILVAYEDCAVADAAALLGMTLAAAKTRLHRARHRIREQLPDFPAALDRTGAL</sequence>
<feature type="domain" description="RNA polymerase sigma-70 region 2" evidence="5">
    <location>
        <begin position="25"/>
        <end position="92"/>
    </location>
</feature>
<reference evidence="7 8" key="1">
    <citation type="journal article" date="2019" name="Int. J. Syst. Evol. Microbiol.">
        <title>The Global Catalogue of Microorganisms (GCM) 10K type strain sequencing project: providing services to taxonomists for standard genome sequencing and annotation.</title>
        <authorList>
            <consortium name="The Broad Institute Genomics Platform"/>
            <consortium name="The Broad Institute Genome Sequencing Center for Infectious Disease"/>
            <person name="Wu L."/>
            <person name="Ma J."/>
        </authorList>
    </citation>
    <scope>NUCLEOTIDE SEQUENCE [LARGE SCALE GENOMIC DNA]</scope>
    <source>
        <strain evidence="7 8">JCM 3272</strain>
    </source>
</reference>
<dbReference type="InterPro" id="IPR007627">
    <property type="entry name" value="RNA_pol_sigma70_r2"/>
</dbReference>
<evidence type="ECO:0000259" key="6">
    <source>
        <dbReference type="Pfam" id="PF08281"/>
    </source>
</evidence>
<protein>
    <submittedName>
        <fullName evidence="7">Sigma-70 family RNA polymerase sigma factor</fullName>
    </submittedName>
</protein>
<comment type="caution">
    <text evidence="7">The sequence shown here is derived from an EMBL/GenBank/DDBJ whole genome shotgun (WGS) entry which is preliminary data.</text>
</comment>
<proteinExistence type="inferred from homology"/>
<evidence type="ECO:0000313" key="8">
    <source>
        <dbReference type="Proteomes" id="UP001501444"/>
    </source>
</evidence>
<keyword evidence="2" id="KW-0805">Transcription regulation</keyword>
<dbReference type="EMBL" id="BAAARV010000005">
    <property type="protein sequence ID" value="GAA2329896.1"/>
    <property type="molecule type" value="Genomic_DNA"/>
</dbReference>
<gene>
    <name evidence="7" type="ORF">GCM10010170_007580</name>
</gene>
<dbReference type="Pfam" id="PF08281">
    <property type="entry name" value="Sigma70_r4_2"/>
    <property type="match status" value="1"/>
</dbReference>
<feature type="domain" description="RNA polymerase sigma factor 70 region 4 type 2" evidence="6">
    <location>
        <begin position="124"/>
        <end position="173"/>
    </location>
</feature>
<name>A0ABN3FH35_9ACTN</name>
<keyword evidence="3" id="KW-0731">Sigma factor</keyword>
<dbReference type="RefSeq" id="WP_344610781.1">
    <property type="nucleotide sequence ID" value="NZ_BAAARV010000005.1"/>
</dbReference>